<evidence type="ECO:0000256" key="6">
    <source>
        <dbReference type="ARBA" id="ARBA00022989"/>
    </source>
</evidence>
<keyword evidence="4 10" id="KW-0812">Transmembrane</keyword>
<feature type="transmembrane region" description="Helical" evidence="10">
    <location>
        <begin position="67"/>
        <end position="86"/>
    </location>
</feature>
<evidence type="ECO:0000256" key="9">
    <source>
        <dbReference type="ARBA" id="ARBA00023224"/>
    </source>
</evidence>
<feature type="transmembrane region" description="Helical" evidence="10">
    <location>
        <begin position="34"/>
        <end position="55"/>
    </location>
</feature>
<comment type="caution">
    <text evidence="10">Lacks conserved residue(s) required for the propagation of feature annotation.</text>
</comment>
<dbReference type="GO" id="GO:0004984">
    <property type="term" value="F:olfactory receptor activity"/>
    <property type="evidence" value="ECO:0007669"/>
    <property type="project" value="InterPro"/>
</dbReference>
<dbReference type="GO" id="GO:0007165">
    <property type="term" value="P:signal transduction"/>
    <property type="evidence" value="ECO:0007669"/>
    <property type="project" value="UniProtKB-KW"/>
</dbReference>
<organism evidence="11">
    <name type="scientific">Anomala corpulenta</name>
    <dbReference type="NCBI Taxonomy" id="931571"/>
    <lineage>
        <taxon>Eukaryota</taxon>
        <taxon>Metazoa</taxon>
        <taxon>Ecdysozoa</taxon>
        <taxon>Arthropoda</taxon>
        <taxon>Hexapoda</taxon>
        <taxon>Insecta</taxon>
        <taxon>Pterygota</taxon>
        <taxon>Neoptera</taxon>
        <taxon>Endopterygota</taxon>
        <taxon>Coleoptera</taxon>
        <taxon>Polyphaga</taxon>
        <taxon>Scarabaeiformia</taxon>
        <taxon>Scarabaeidae</taxon>
        <taxon>Rutelinae</taxon>
        <taxon>Anomala</taxon>
    </lineage>
</organism>
<protein>
    <recommendedName>
        <fullName evidence="10">Odorant receptor</fullName>
    </recommendedName>
</protein>
<evidence type="ECO:0000256" key="4">
    <source>
        <dbReference type="ARBA" id="ARBA00022692"/>
    </source>
</evidence>
<comment type="subcellular location">
    <subcellularLocation>
        <location evidence="1 10">Cell membrane</location>
        <topology evidence="1 10">Multi-pass membrane protein</topology>
    </subcellularLocation>
</comment>
<keyword evidence="3 10" id="KW-0716">Sensory transduction</keyword>
<keyword evidence="5 10" id="KW-0552">Olfaction</keyword>
<dbReference type="AlphaFoldDB" id="A0A0E3U2J4"/>
<dbReference type="InterPro" id="IPR004117">
    <property type="entry name" value="7tm6_olfct_rcpt"/>
</dbReference>
<accession>A0A0E3U2J4</accession>
<evidence type="ECO:0000256" key="10">
    <source>
        <dbReference type="RuleBase" id="RU351113"/>
    </source>
</evidence>
<evidence type="ECO:0000256" key="5">
    <source>
        <dbReference type="ARBA" id="ARBA00022725"/>
    </source>
</evidence>
<feature type="transmembrane region" description="Helical" evidence="10">
    <location>
        <begin position="308"/>
        <end position="328"/>
    </location>
</feature>
<dbReference type="PANTHER" id="PTHR21137:SF35">
    <property type="entry name" value="ODORANT RECEPTOR 19A-RELATED"/>
    <property type="match status" value="1"/>
</dbReference>
<keyword evidence="2" id="KW-1003">Cell membrane</keyword>
<sequence>MVSKSYFKVQIFCFKMMGILMEDIDWNRFTSRAYAIYSFLLLSCFIYLFIITEAIDLILKWGDLDNMTFNLCYLVTHFAGLCKIAVIMHQKSKIRTFYQSLESGYFLPNHERGGNEEFRIISSAIWQSNMQTYVFYTFVTVIVANRGFYAGFDKGYFIQFTSVNGSETTNKHYKVMPYTTWIPFDTNVSPYYEIAFAYQIVSALIYGLLIGTCDSFIAGFMVHIKAQLLILKNSFGNYIYAAKVKTQVKNDFENLSFLKNCSDNGLKTNKDIKNLNPETLIYVQRYLRDCIIHHQQTIKLVEIVESEFNYLMLIQFLGSLLLLCLSLFQLSINDIRSTRFFSMICFAGLMLFQLLIFCWNGNEVLVESLEIAFAAYGSDWFLCDLATQKALVLVIQKAQRALQLSAGKFAYLTLETYMNILRASGSYYMVLRKVNE</sequence>
<feature type="transmembrane region" description="Helical" evidence="10">
    <location>
        <begin position="133"/>
        <end position="152"/>
    </location>
</feature>
<gene>
    <name evidence="11" type="primary">OR2</name>
</gene>
<comment type="similarity">
    <text evidence="10">Belongs to the insect chemoreceptor superfamily. Heteromeric odorant receptor channel (TC 1.A.69) family.</text>
</comment>
<keyword evidence="9 10" id="KW-0807">Transducer</keyword>
<feature type="transmembrane region" description="Helical" evidence="10">
    <location>
        <begin position="196"/>
        <end position="222"/>
    </location>
</feature>
<dbReference type="PANTHER" id="PTHR21137">
    <property type="entry name" value="ODORANT RECEPTOR"/>
    <property type="match status" value="1"/>
</dbReference>
<dbReference type="GO" id="GO:0005886">
    <property type="term" value="C:plasma membrane"/>
    <property type="evidence" value="ECO:0007669"/>
    <property type="project" value="UniProtKB-SubCell"/>
</dbReference>
<dbReference type="GO" id="GO:0005549">
    <property type="term" value="F:odorant binding"/>
    <property type="evidence" value="ECO:0007669"/>
    <property type="project" value="InterPro"/>
</dbReference>
<evidence type="ECO:0000256" key="7">
    <source>
        <dbReference type="ARBA" id="ARBA00023136"/>
    </source>
</evidence>
<reference evidence="11" key="1">
    <citation type="journal article" date="2015" name="PLoS ONE">
        <title>Chemosensory Gene Families in Adult Antennae of Anomala corpulenta Motschulsky (Coleoptera: Scarabaeidae: Rutelinae).</title>
        <authorList>
            <person name="Li X."/>
            <person name="Ju Q."/>
            <person name="Jie W."/>
            <person name="Li F."/>
            <person name="Jiang X."/>
            <person name="Hu J."/>
            <person name="Qu M."/>
        </authorList>
    </citation>
    <scope>NUCLEOTIDE SEQUENCE</scope>
</reference>
<dbReference type="Pfam" id="PF02949">
    <property type="entry name" value="7tm_6"/>
    <property type="match status" value="1"/>
</dbReference>
<proteinExistence type="evidence at transcript level"/>
<keyword evidence="7 10" id="KW-0472">Membrane</keyword>
<keyword evidence="8 10" id="KW-0675">Receptor</keyword>
<dbReference type="EMBL" id="KM251656">
    <property type="protein sequence ID" value="AKC58537.1"/>
    <property type="molecule type" value="mRNA"/>
</dbReference>
<evidence type="ECO:0000256" key="2">
    <source>
        <dbReference type="ARBA" id="ARBA00022475"/>
    </source>
</evidence>
<name>A0A0E3U2J4_9SCAR</name>
<evidence type="ECO:0000256" key="1">
    <source>
        <dbReference type="ARBA" id="ARBA00004651"/>
    </source>
</evidence>
<evidence type="ECO:0000313" key="11">
    <source>
        <dbReference type="EMBL" id="AKC58537.1"/>
    </source>
</evidence>
<evidence type="ECO:0000256" key="8">
    <source>
        <dbReference type="ARBA" id="ARBA00023170"/>
    </source>
</evidence>
<keyword evidence="6 10" id="KW-1133">Transmembrane helix</keyword>
<feature type="transmembrane region" description="Helical" evidence="10">
    <location>
        <begin position="340"/>
        <end position="359"/>
    </location>
</feature>
<evidence type="ECO:0000256" key="3">
    <source>
        <dbReference type="ARBA" id="ARBA00022606"/>
    </source>
</evidence>